<dbReference type="EMBL" id="CAJVPW010002075">
    <property type="protein sequence ID" value="CAG8498349.1"/>
    <property type="molecule type" value="Genomic_DNA"/>
</dbReference>
<gene>
    <name evidence="1" type="ORF">SPELUC_LOCUS2890</name>
</gene>
<evidence type="ECO:0000313" key="2">
    <source>
        <dbReference type="Proteomes" id="UP000789366"/>
    </source>
</evidence>
<sequence length="542" mass="62409">MSKNENDFVALLDDPKTITKKIKEAETDSENRIYYDPTKKPGISNLLTIYALLSKRGIKEAEKELQNCNYHQFKLRIIDLLNEKLGKIQKKYSDYQPRIKEILKKNTDILNERCKEDVFENDDYGRKCNSPKCNENYDKIEIKNAQTKMKIADTVNFIKDTLNEKYKKLADSLLLRMVEELGNLEKNSINNYNSKLLSPTEKTELANIYTNDNDIDTVLNEKEAAFLTIAKQRKITRENFIKNQLEQLNGWNLLNSSQKQAKIAEIKAELDNSPPVNITELDSKFHDYENLALNELEAIKNDLIATIKNHRATKKLKLENFASSAVSEEEKNAYFARQNEVDALLTEAENLQLATDDPWQNFPTAIKEHTTQEAIENQEKEAYQYILAQFKAKVKQELGAAQADGEYSPIDDSQNFVAVKSARTSIKQSRENSDSPDNNERGENPAENNKKQKNKSDYSQPDKTQNFNININEINLRGKNIDKLHSLIANCIEKGQDLTLKFRSPNKAYFEKNLFDNTLVIPENSLQEDLTTQNQTLILRPF</sequence>
<proteinExistence type="predicted"/>
<comment type="caution">
    <text evidence="1">The sequence shown here is derived from an EMBL/GenBank/DDBJ whole genome shotgun (WGS) entry which is preliminary data.</text>
</comment>
<evidence type="ECO:0000313" key="1">
    <source>
        <dbReference type="EMBL" id="CAG8498349.1"/>
    </source>
</evidence>
<name>A0ACA9KWY6_9GLOM</name>
<dbReference type="Proteomes" id="UP000789366">
    <property type="component" value="Unassembled WGS sequence"/>
</dbReference>
<keyword evidence="2" id="KW-1185">Reference proteome</keyword>
<protein>
    <submittedName>
        <fullName evidence="1">2350_t:CDS:1</fullName>
    </submittedName>
</protein>
<organism evidence="1 2">
    <name type="scientific">Cetraspora pellucida</name>
    <dbReference type="NCBI Taxonomy" id="1433469"/>
    <lineage>
        <taxon>Eukaryota</taxon>
        <taxon>Fungi</taxon>
        <taxon>Fungi incertae sedis</taxon>
        <taxon>Mucoromycota</taxon>
        <taxon>Glomeromycotina</taxon>
        <taxon>Glomeromycetes</taxon>
        <taxon>Diversisporales</taxon>
        <taxon>Gigasporaceae</taxon>
        <taxon>Cetraspora</taxon>
    </lineage>
</organism>
<accession>A0ACA9KWY6</accession>
<reference evidence="1" key="1">
    <citation type="submission" date="2021-06" db="EMBL/GenBank/DDBJ databases">
        <authorList>
            <person name="Kallberg Y."/>
            <person name="Tangrot J."/>
            <person name="Rosling A."/>
        </authorList>
    </citation>
    <scope>NUCLEOTIDE SEQUENCE</scope>
    <source>
        <strain evidence="1">28 12/20/2015</strain>
    </source>
</reference>